<evidence type="ECO:0000313" key="1">
    <source>
        <dbReference type="EMBL" id="KAK4886257.1"/>
    </source>
</evidence>
<dbReference type="Proteomes" id="UP001353858">
    <property type="component" value="Unassembled WGS sequence"/>
</dbReference>
<sequence>MNVMNTTSSNNDYSQDKPLKKGKILQIERQALTYVIGYISKKVMPKIKDCDTCKSAIFATREEEDHEDNLYTRNKDYLLKGKRCLKYILKNLTELIADQN</sequence>
<accession>A0AAN7PH25</accession>
<evidence type="ECO:0000313" key="2">
    <source>
        <dbReference type="Proteomes" id="UP001353858"/>
    </source>
</evidence>
<reference evidence="2" key="1">
    <citation type="submission" date="2023-01" db="EMBL/GenBank/DDBJ databases">
        <title>Key to firefly adult light organ development and bioluminescence: homeobox transcription factors regulate luciferase expression and transportation to peroxisome.</title>
        <authorList>
            <person name="Fu X."/>
        </authorList>
    </citation>
    <scope>NUCLEOTIDE SEQUENCE [LARGE SCALE GENOMIC DNA]</scope>
</reference>
<keyword evidence="2" id="KW-1185">Reference proteome</keyword>
<comment type="caution">
    <text evidence="1">The sequence shown here is derived from an EMBL/GenBank/DDBJ whole genome shotgun (WGS) entry which is preliminary data.</text>
</comment>
<proteinExistence type="predicted"/>
<name>A0AAN7PH25_9COLE</name>
<organism evidence="1 2">
    <name type="scientific">Aquatica leii</name>
    <dbReference type="NCBI Taxonomy" id="1421715"/>
    <lineage>
        <taxon>Eukaryota</taxon>
        <taxon>Metazoa</taxon>
        <taxon>Ecdysozoa</taxon>
        <taxon>Arthropoda</taxon>
        <taxon>Hexapoda</taxon>
        <taxon>Insecta</taxon>
        <taxon>Pterygota</taxon>
        <taxon>Neoptera</taxon>
        <taxon>Endopterygota</taxon>
        <taxon>Coleoptera</taxon>
        <taxon>Polyphaga</taxon>
        <taxon>Elateriformia</taxon>
        <taxon>Elateroidea</taxon>
        <taxon>Lampyridae</taxon>
        <taxon>Luciolinae</taxon>
        <taxon>Aquatica</taxon>
    </lineage>
</organism>
<gene>
    <name evidence="1" type="ORF">RN001_002528</name>
</gene>
<dbReference type="AlphaFoldDB" id="A0AAN7PH25"/>
<protein>
    <submittedName>
        <fullName evidence="1">Uncharacterized protein</fullName>
    </submittedName>
</protein>
<dbReference type="EMBL" id="JARPUR010000001">
    <property type="protein sequence ID" value="KAK4886257.1"/>
    <property type="molecule type" value="Genomic_DNA"/>
</dbReference>